<sequence length="86" mass="9259">MLMAHPAVLRPLVEEYEALVTLLSSQDSEQTSRRLEDVSYTLCVATGTRDIDAALVAARFHLSGALPYDDSILASDHLDPEAAASS</sequence>
<keyword evidence="2" id="KW-1185">Reference proteome</keyword>
<dbReference type="Pfam" id="PF17196">
    <property type="entry name" value="DUF5133"/>
    <property type="match status" value="1"/>
</dbReference>
<gene>
    <name evidence="1" type="ORF">GCM10022207_89730</name>
</gene>
<dbReference type="InterPro" id="IPR033457">
    <property type="entry name" value="DUF5133"/>
</dbReference>
<evidence type="ECO:0000313" key="2">
    <source>
        <dbReference type="Proteomes" id="UP001501563"/>
    </source>
</evidence>
<organism evidence="1 2">
    <name type="scientific">Streptomyces lannensis</name>
    <dbReference type="NCBI Taxonomy" id="766498"/>
    <lineage>
        <taxon>Bacteria</taxon>
        <taxon>Bacillati</taxon>
        <taxon>Actinomycetota</taxon>
        <taxon>Actinomycetes</taxon>
        <taxon>Kitasatosporales</taxon>
        <taxon>Streptomycetaceae</taxon>
        <taxon>Streptomyces</taxon>
    </lineage>
</organism>
<dbReference type="EMBL" id="BAAAZA010000064">
    <property type="protein sequence ID" value="GAA3906373.1"/>
    <property type="molecule type" value="Genomic_DNA"/>
</dbReference>
<accession>A0ABP7LS54</accession>
<proteinExistence type="predicted"/>
<reference evidence="2" key="1">
    <citation type="journal article" date="2019" name="Int. J. Syst. Evol. Microbiol.">
        <title>The Global Catalogue of Microorganisms (GCM) 10K type strain sequencing project: providing services to taxonomists for standard genome sequencing and annotation.</title>
        <authorList>
            <consortium name="The Broad Institute Genomics Platform"/>
            <consortium name="The Broad Institute Genome Sequencing Center for Infectious Disease"/>
            <person name="Wu L."/>
            <person name="Ma J."/>
        </authorList>
    </citation>
    <scope>NUCLEOTIDE SEQUENCE [LARGE SCALE GENOMIC DNA]</scope>
    <source>
        <strain evidence="2">JCM 16578</strain>
    </source>
</reference>
<dbReference type="Proteomes" id="UP001501563">
    <property type="component" value="Unassembled WGS sequence"/>
</dbReference>
<evidence type="ECO:0000313" key="1">
    <source>
        <dbReference type="EMBL" id="GAA3906373.1"/>
    </source>
</evidence>
<name>A0ABP7LS54_9ACTN</name>
<protein>
    <submittedName>
        <fullName evidence="1">DUF5133 domain-containing protein</fullName>
    </submittedName>
</protein>
<comment type="caution">
    <text evidence="1">The sequence shown here is derived from an EMBL/GenBank/DDBJ whole genome shotgun (WGS) entry which is preliminary data.</text>
</comment>